<dbReference type="EMBL" id="CAJNOU010005023">
    <property type="protein sequence ID" value="CAF1463681.1"/>
    <property type="molecule type" value="Genomic_DNA"/>
</dbReference>
<dbReference type="EMBL" id="CAJNOO010005820">
    <property type="protein sequence ID" value="CAF1431481.1"/>
    <property type="molecule type" value="Genomic_DNA"/>
</dbReference>
<evidence type="ECO:0000313" key="6">
    <source>
        <dbReference type="Proteomes" id="UP000663854"/>
    </source>
</evidence>
<protein>
    <submittedName>
        <fullName evidence="1">Uncharacterized protein</fullName>
    </submittedName>
</protein>
<evidence type="ECO:0000313" key="4">
    <source>
        <dbReference type="EMBL" id="CAF1463681.1"/>
    </source>
</evidence>
<dbReference type="Proteomes" id="UP000663882">
    <property type="component" value="Unassembled WGS sequence"/>
</dbReference>
<dbReference type="EMBL" id="CAJNOT010004882">
    <property type="protein sequence ID" value="CAF1448381.1"/>
    <property type="molecule type" value="Genomic_DNA"/>
</dbReference>
<dbReference type="AlphaFoldDB" id="A0A815I593"/>
<dbReference type="Proteomes" id="UP000663864">
    <property type="component" value="Unassembled WGS sequence"/>
</dbReference>
<evidence type="ECO:0000313" key="1">
    <source>
        <dbReference type="EMBL" id="CAF1360507.1"/>
    </source>
</evidence>
<evidence type="ECO:0000313" key="7">
    <source>
        <dbReference type="Proteomes" id="UP000663870"/>
    </source>
</evidence>
<dbReference type="Proteomes" id="UP000663889">
    <property type="component" value="Unassembled WGS sequence"/>
</dbReference>
<comment type="caution">
    <text evidence="1">The sequence shown here is derived from an EMBL/GenBank/DDBJ whole genome shotgun (WGS) entry which is preliminary data.</text>
</comment>
<gene>
    <name evidence="5" type="ORF">JXQ802_LOCUS48891</name>
    <name evidence="1" type="ORF">PYM288_LOCUS32853</name>
    <name evidence="2" type="ORF">RFH988_LOCUS35961</name>
    <name evidence="4" type="ORF">SEV965_LOCUS34293</name>
    <name evidence="3" type="ORF">ZHD862_LOCUS35156</name>
</gene>
<evidence type="ECO:0000313" key="5">
    <source>
        <dbReference type="EMBL" id="CAF1606433.1"/>
    </source>
</evidence>
<name>A0A815I593_9BILA</name>
<dbReference type="Proteomes" id="UP000663870">
    <property type="component" value="Unassembled WGS sequence"/>
</dbReference>
<evidence type="ECO:0000313" key="3">
    <source>
        <dbReference type="EMBL" id="CAF1448381.1"/>
    </source>
</evidence>
<dbReference type="EMBL" id="CAJNOL010005523">
    <property type="protein sequence ID" value="CAF1606433.1"/>
    <property type="molecule type" value="Genomic_DNA"/>
</dbReference>
<dbReference type="EMBL" id="CAJNOH010004132">
    <property type="protein sequence ID" value="CAF1360507.1"/>
    <property type="molecule type" value="Genomic_DNA"/>
</dbReference>
<reference evidence="1" key="1">
    <citation type="submission" date="2021-02" db="EMBL/GenBank/DDBJ databases">
        <authorList>
            <person name="Nowell W R."/>
        </authorList>
    </citation>
    <scope>NUCLEOTIDE SEQUENCE</scope>
</reference>
<sequence>MLTKGGVSLISSVEKFANATLTILPFRRLCLTRTVYASKNEKSSRSSKVPLSRFEPNDYVNYEKNASVLDIVKKR</sequence>
<keyword evidence="7" id="KW-1185">Reference proteome</keyword>
<dbReference type="Proteomes" id="UP000663854">
    <property type="component" value="Unassembled WGS sequence"/>
</dbReference>
<proteinExistence type="predicted"/>
<evidence type="ECO:0000313" key="2">
    <source>
        <dbReference type="EMBL" id="CAF1431481.1"/>
    </source>
</evidence>
<accession>A0A815I593</accession>
<feature type="non-terminal residue" evidence="1">
    <location>
        <position position="1"/>
    </location>
</feature>
<organism evidence="1 6">
    <name type="scientific">Rotaria sordida</name>
    <dbReference type="NCBI Taxonomy" id="392033"/>
    <lineage>
        <taxon>Eukaryota</taxon>
        <taxon>Metazoa</taxon>
        <taxon>Spiralia</taxon>
        <taxon>Gnathifera</taxon>
        <taxon>Rotifera</taxon>
        <taxon>Eurotatoria</taxon>
        <taxon>Bdelloidea</taxon>
        <taxon>Philodinida</taxon>
        <taxon>Philodinidae</taxon>
        <taxon>Rotaria</taxon>
    </lineage>
</organism>